<evidence type="ECO:0000256" key="3">
    <source>
        <dbReference type="ARBA" id="ARBA00022989"/>
    </source>
</evidence>
<dbReference type="AlphaFoldDB" id="A0ABD1EUR9"/>
<keyword evidence="4 6" id="KW-0472">Membrane</keyword>
<sequence length="404" mass="45009">MAIGSLMGGLTIQKYGRKQTHLIICLPFWIGWILIYYAFNLEMLLVGRFLTGLSSGMIGPATGVYIGETSEPKYRVVLLGGLSLAVTSGVLVSHLLGTYLSWQTTALIISSLPLISYILMIFTPESPAWLAQNGLIEEARQAFYWLRGVSDESSKELEQILAKYKERNQEEVLRNFKSYLQELLNPEFWKPMVVLLVFFITSQWAGVNAVNFYSVTLMKETLGDSMDEYLATFIIDCIRLVASIVACFLVRNIGRRPLALVGGLGTFLPLFVLSAFIHFSPQLPLNTTDLLAVPLTCLLTYVFFVTAGFVTLPWTLLGELLPLSKRSTGSGIASGIAYLSIFTVVKVMPQMFDNLGVDGTFLVYGCMAFCGTIFVYLCLPETKGKTLFEIEEHYRQNHAVDLKL</sequence>
<feature type="transmembrane region" description="Helical" evidence="6">
    <location>
        <begin position="102"/>
        <end position="122"/>
    </location>
</feature>
<organism evidence="8 9">
    <name type="scientific">Hypothenemus hampei</name>
    <name type="common">Coffee berry borer</name>
    <dbReference type="NCBI Taxonomy" id="57062"/>
    <lineage>
        <taxon>Eukaryota</taxon>
        <taxon>Metazoa</taxon>
        <taxon>Ecdysozoa</taxon>
        <taxon>Arthropoda</taxon>
        <taxon>Hexapoda</taxon>
        <taxon>Insecta</taxon>
        <taxon>Pterygota</taxon>
        <taxon>Neoptera</taxon>
        <taxon>Endopterygota</taxon>
        <taxon>Coleoptera</taxon>
        <taxon>Polyphaga</taxon>
        <taxon>Cucujiformia</taxon>
        <taxon>Curculionidae</taxon>
        <taxon>Scolytinae</taxon>
        <taxon>Hypothenemus</taxon>
    </lineage>
</organism>
<evidence type="ECO:0000256" key="2">
    <source>
        <dbReference type="ARBA" id="ARBA00022692"/>
    </source>
</evidence>
<feature type="transmembrane region" description="Helical" evidence="6">
    <location>
        <begin position="188"/>
        <end position="209"/>
    </location>
</feature>
<evidence type="ECO:0000313" key="9">
    <source>
        <dbReference type="Proteomes" id="UP001566132"/>
    </source>
</evidence>
<comment type="caution">
    <text evidence="8">The sequence shown here is derived from an EMBL/GenBank/DDBJ whole genome shotgun (WGS) entry which is preliminary data.</text>
</comment>
<dbReference type="PANTHER" id="PTHR48021">
    <property type="match status" value="1"/>
</dbReference>
<evidence type="ECO:0000256" key="4">
    <source>
        <dbReference type="ARBA" id="ARBA00023136"/>
    </source>
</evidence>
<feature type="transmembrane region" description="Helical" evidence="6">
    <location>
        <begin position="257"/>
        <end position="279"/>
    </location>
</feature>
<dbReference type="InterPro" id="IPR003663">
    <property type="entry name" value="Sugar/inositol_transpt"/>
</dbReference>
<feature type="transmembrane region" description="Helical" evidence="6">
    <location>
        <begin position="76"/>
        <end position="96"/>
    </location>
</feature>
<dbReference type="SUPFAM" id="SSF103473">
    <property type="entry name" value="MFS general substrate transporter"/>
    <property type="match status" value="1"/>
</dbReference>
<dbReference type="Proteomes" id="UP001566132">
    <property type="component" value="Unassembled WGS sequence"/>
</dbReference>
<feature type="transmembrane region" description="Helical" evidence="6">
    <location>
        <begin position="229"/>
        <end position="250"/>
    </location>
</feature>
<feature type="transmembrane region" description="Helical" evidence="6">
    <location>
        <begin position="291"/>
        <end position="317"/>
    </location>
</feature>
<reference evidence="8 9" key="1">
    <citation type="submission" date="2024-05" db="EMBL/GenBank/DDBJ databases">
        <title>Genetic variation in Jamaican populations of the coffee berry borer (Hypothenemus hampei).</title>
        <authorList>
            <person name="Errbii M."/>
            <person name="Myrie A."/>
        </authorList>
    </citation>
    <scope>NUCLEOTIDE SEQUENCE [LARGE SCALE GENOMIC DNA]</scope>
    <source>
        <strain evidence="8">JA-Hopewell-2020-01-JO</strain>
        <tissue evidence="8">Whole body</tissue>
    </source>
</reference>
<evidence type="ECO:0000256" key="1">
    <source>
        <dbReference type="ARBA" id="ARBA00004141"/>
    </source>
</evidence>
<dbReference type="PANTHER" id="PTHR48021:SF68">
    <property type="entry name" value="MAJOR FACILITATOR SUPERFAMILY (MFS) PROFILE DOMAIN-CONTAINING PROTEIN"/>
    <property type="match status" value="1"/>
</dbReference>
<feature type="transmembrane region" description="Helical" evidence="6">
    <location>
        <begin position="45"/>
        <end position="67"/>
    </location>
</feature>
<feature type="transmembrane region" description="Helical" evidence="6">
    <location>
        <begin position="361"/>
        <end position="379"/>
    </location>
</feature>
<proteinExistence type="predicted"/>
<dbReference type="PROSITE" id="PS50850">
    <property type="entry name" value="MFS"/>
    <property type="match status" value="1"/>
</dbReference>
<dbReference type="PRINTS" id="PR00171">
    <property type="entry name" value="SUGRTRNSPORT"/>
</dbReference>
<feature type="transmembrane region" description="Helical" evidence="6">
    <location>
        <begin position="329"/>
        <end position="349"/>
    </location>
</feature>
<evidence type="ECO:0000259" key="7">
    <source>
        <dbReference type="PROSITE" id="PS50850"/>
    </source>
</evidence>
<dbReference type="PROSITE" id="PS00217">
    <property type="entry name" value="SUGAR_TRANSPORT_2"/>
    <property type="match status" value="1"/>
</dbReference>
<evidence type="ECO:0000313" key="8">
    <source>
        <dbReference type="EMBL" id="KAL1502547.1"/>
    </source>
</evidence>
<feature type="domain" description="Major facilitator superfamily (MFS) profile" evidence="7">
    <location>
        <begin position="1"/>
        <end position="383"/>
    </location>
</feature>
<evidence type="ECO:0000256" key="5">
    <source>
        <dbReference type="ARBA" id="ARBA00023180"/>
    </source>
</evidence>
<comment type="subcellular location">
    <subcellularLocation>
        <location evidence="1">Membrane</location>
        <topology evidence="1">Multi-pass membrane protein</topology>
    </subcellularLocation>
</comment>
<keyword evidence="3 6" id="KW-1133">Transmembrane helix</keyword>
<dbReference type="Gene3D" id="1.20.1250.20">
    <property type="entry name" value="MFS general substrate transporter like domains"/>
    <property type="match status" value="1"/>
</dbReference>
<keyword evidence="5" id="KW-0325">Glycoprotein</keyword>
<evidence type="ECO:0000256" key="6">
    <source>
        <dbReference type="SAM" id="Phobius"/>
    </source>
</evidence>
<dbReference type="InterPro" id="IPR005829">
    <property type="entry name" value="Sugar_transporter_CS"/>
</dbReference>
<dbReference type="GO" id="GO:0016020">
    <property type="term" value="C:membrane"/>
    <property type="evidence" value="ECO:0007669"/>
    <property type="project" value="UniProtKB-SubCell"/>
</dbReference>
<dbReference type="Pfam" id="PF00083">
    <property type="entry name" value="Sugar_tr"/>
    <property type="match status" value="1"/>
</dbReference>
<gene>
    <name evidence="8" type="ORF">ABEB36_007673</name>
</gene>
<dbReference type="InterPro" id="IPR050549">
    <property type="entry name" value="MFS_Trehalose_Transporter"/>
</dbReference>
<dbReference type="InterPro" id="IPR020846">
    <property type="entry name" value="MFS_dom"/>
</dbReference>
<dbReference type="InterPro" id="IPR036259">
    <property type="entry name" value="MFS_trans_sf"/>
</dbReference>
<dbReference type="FunFam" id="1.20.1250.20:FF:000249">
    <property type="entry name" value="facilitated trehalose transporter Tret1"/>
    <property type="match status" value="1"/>
</dbReference>
<feature type="transmembrane region" description="Helical" evidence="6">
    <location>
        <begin position="21"/>
        <end position="39"/>
    </location>
</feature>
<keyword evidence="9" id="KW-1185">Reference proteome</keyword>
<dbReference type="InterPro" id="IPR005828">
    <property type="entry name" value="MFS_sugar_transport-like"/>
</dbReference>
<dbReference type="EMBL" id="JBDJPC010000005">
    <property type="protein sequence ID" value="KAL1502547.1"/>
    <property type="molecule type" value="Genomic_DNA"/>
</dbReference>
<protein>
    <recommendedName>
        <fullName evidence="7">Major facilitator superfamily (MFS) profile domain-containing protein</fullName>
    </recommendedName>
</protein>
<keyword evidence="2 6" id="KW-0812">Transmembrane</keyword>
<accession>A0ABD1EUR9</accession>
<name>A0ABD1EUR9_HYPHA</name>